<keyword evidence="3" id="KW-1185">Reference proteome</keyword>
<evidence type="ECO:0000313" key="3">
    <source>
        <dbReference type="Proteomes" id="UP000313359"/>
    </source>
</evidence>
<protein>
    <submittedName>
        <fullName evidence="2">Uncharacterized protein</fullName>
    </submittedName>
</protein>
<dbReference type="EMBL" id="ML122251">
    <property type="protein sequence ID" value="RPD66023.1"/>
    <property type="molecule type" value="Genomic_DNA"/>
</dbReference>
<reference evidence="2" key="1">
    <citation type="journal article" date="2018" name="Genome Biol. Evol.">
        <title>Genomics and development of Lentinus tigrinus, a white-rot wood-decaying mushroom with dimorphic fruiting bodies.</title>
        <authorList>
            <person name="Wu B."/>
            <person name="Xu Z."/>
            <person name="Knudson A."/>
            <person name="Carlson A."/>
            <person name="Chen N."/>
            <person name="Kovaka S."/>
            <person name="LaButti K."/>
            <person name="Lipzen A."/>
            <person name="Pennachio C."/>
            <person name="Riley R."/>
            <person name="Schakwitz W."/>
            <person name="Umezawa K."/>
            <person name="Ohm R.A."/>
            <person name="Grigoriev I.V."/>
            <person name="Nagy L.G."/>
            <person name="Gibbons J."/>
            <person name="Hibbett D."/>
        </authorList>
    </citation>
    <scope>NUCLEOTIDE SEQUENCE [LARGE SCALE GENOMIC DNA]</scope>
    <source>
        <strain evidence="2">ALCF2SS1-6</strain>
    </source>
</reference>
<dbReference type="OrthoDB" id="3242721at2759"/>
<dbReference type="AlphaFoldDB" id="A0A5C2SQ96"/>
<name>A0A5C2SQ96_9APHY</name>
<proteinExistence type="predicted"/>
<organism evidence="2 3">
    <name type="scientific">Lentinus tigrinus ALCF2SS1-6</name>
    <dbReference type="NCBI Taxonomy" id="1328759"/>
    <lineage>
        <taxon>Eukaryota</taxon>
        <taxon>Fungi</taxon>
        <taxon>Dikarya</taxon>
        <taxon>Basidiomycota</taxon>
        <taxon>Agaricomycotina</taxon>
        <taxon>Agaricomycetes</taxon>
        <taxon>Polyporales</taxon>
        <taxon>Polyporaceae</taxon>
        <taxon>Lentinus</taxon>
    </lineage>
</organism>
<gene>
    <name evidence="2" type="ORF">L227DRAFT_648818</name>
</gene>
<feature type="region of interest" description="Disordered" evidence="1">
    <location>
        <begin position="195"/>
        <end position="227"/>
    </location>
</feature>
<feature type="region of interest" description="Disordered" evidence="1">
    <location>
        <begin position="61"/>
        <end position="84"/>
    </location>
</feature>
<dbReference type="Proteomes" id="UP000313359">
    <property type="component" value="Unassembled WGS sequence"/>
</dbReference>
<feature type="compositionally biased region" description="Basic and acidic residues" evidence="1">
    <location>
        <begin position="61"/>
        <end position="73"/>
    </location>
</feature>
<sequence length="227" mass="24532">MPFSSNDNLVLVAPRPVRLAAGSAPFTFSSPIAHRPKSRAAILSAATDAFDRLRLADDHVDQQPAEPSEKDSVSPRASPRSTPAEALEEFLSILQHPATIRFQRTSPVLRATNQTTHFFAYRRQTPCSLSPSHPSEGLGLTLGDHADDKENDTLVYPFKILGSALGSPVSRMQTRNPFHRHPSYETGVVGYLRPPSALSPSPTHALSPAAIPLPSPTPDEMELDAAS</sequence>
<accession>A0A5C2SQ96</accession>
<evidence type="ECO:0000313" key="2">
    <source>
        <dbReference type="EMBL" id="RPD66023.1"/>
    </source>
</evidence>
<evidence type="ECO:0000256" key="1">
    <source>
        <dbReference type="SAM" id="MobiDB-lite"/>
    </source>
</evidence>